<dbReference type="Pfam" id="PF13452">
    <property type="entry name" value="FAS1_DH_region"/>
    <property type="match status" value="1"/>
</dbReference>
<dbReference type="OrthoDB" id="3257538at2759"/>
<dbReference type="Proteomes" id="UP000019462">
    <property type="component" value="Unassembled WGS sequence"/>
</dbReference>
<dbReference type="GO" id="GO:0019171">
    <property type="term" value="F:(3R)-hydroxyacyl-[acyl-carrier-protein] dehydratase activity"/>
    <property type="evidence" value="ECO:0007669"/>
    <property type="project" value="TreeGrafter"/>
</dbReference>
<gene>
    <name evidence="2" type="ORF">PaG_02715</name>
</gene>
<dbReference type="SUPFAM" id="SSF54637">
    <property type="entry name" value="Thioesterase/thiol ester dehydrase-isomerase"/>
    <property type="match status" value="1"/>
</dbReference>
<dbReference type="Gene3D" id="3.10.129.10">
    <property type="entry name" value="Hotdog Thioesterase"/>
    <property type="match status" value="2"/>
</dbReference>
<keyword evidence="3" id="KW-1185">Reference proteome</keyword>
<evidence type="ECO:0000259" key="1">
    <source>
        <dbReference type="Pfam" id="PF13452"/>
    </source>
</evidence>
<dbReference type="InterPro" id="IPR029069">
    <property type="entry name" value="HotDog_dom_sf"/>
</dbReference>
<dbReference type="PANTHER" id="PTHR28152">
    <property type="entry name" value="HYDROXYACYL-THIOESTER DEHYDRATASE TYPE 2, MITOCHONDRIAL"/>
    <property type="match status" value="1"/>
</dbReference>
<dbReference type="HOGENOM" id="CLU_702314_0_0_1"/>
<dbReference type="EMBL" id="AWNI01000009">
    <property type="protein sequence ID" value="ETS62946.1"/>
    <property type="molecule type" value="Genomic_DNA"/>
</dbReference>
<dbReference type="InterPro" id="IPR039569">
    <property type="entry name" value="FAS1-like_DH_region"/>
</dbReference>
<reference evidence="2 3" key="1">
    <citation type="journal article" date="2014" name="Genome Announc.">
        <title>Genome sequence of the basidiomycetous fungus Pseudozyma aphidis DSM70725, an efficient producer of biosurfactant mannosylerythritol lipids.</title>
        <authorList>
            <person name="Lorenz S."/>
            <person name="Guenther M."/>
            <person name="Grumaz C."/>
            <person name="Rupp S."/>
            <person name="Zibek S."/>
            <person name="Sohn K."/>
        </authorList>
    </citation>
    <scope>NUCLEOTIDE SEQUENCE [LARGE SCALE GENOMIC DNA]</scope>
    <source>
        <strain evidence="3">ATCC 32657 / CBS 517.83 / DSM 70725 / JCM 10318 / NBRC 10182 / NRRL Y-7954 / St-0401</strain>
    </source>
</reference>
<dbReference type="GO" id="GO:0005739">
    <property type="term" value="C:mitochondrion"/>
    <property type="evidence" value="ECO:0007669"/>
    <property type="project" value="TreeGrafter"/>
</dbReference>
<evidence type="ECO:0000313" key="3">
    <source>
        <dbReference type="Proteomes" id="UP000019462"/>
    </source>
</evidence>
<dbReference type="FunFam" id="3.10.129.10:FF:000103">
    <property type="entry name" value="WGS project CABT00000000 data, contig 2.1"/>
    <property type="match status" value="1"/>
</dbReference>
<proteinExistence type="predicted"/>
<name>W3VQ82_MOEAP</name>
<sequence>MHVNLRNGAIVSSKNARILGVPQMRRNTSISFAGVSSSTIPPPLPVAQADRAIHHLILVSNDTEDAAKHAVSHSVTASFAGGTSPDTCSYEYSRVVNISVGVSTAGIFEHKLGRMDTDGAGTELFEKNTTEDALALSHGGPMPLGSELVLFNPLLSEATLGSDGTERTFGPPGGLDQRMWASGSFEFEQGRDLKIGQEVRCEVAVESVKPKQGTKTGLMVLVTRKLVYSSPEGVVMTERRCHVYRKQRPAEQRRYVPPSADAAPKAEEVEEKQSDFGFDYYATRAALFRYSAVTFNAHRIHLDPEYCRNEEGHPDCLVHGPLTATLLLNLVAAAADQASGKVKKLEYRATSPLTVEQRIRLRGAWEGSDRRKASLWALNEAGTVCMTAKATLF</sequence>
<organism evidence="2 3">
    <name type="scientific">Moesziomyces aphidis</name>
    <name type="common">Pseudozyma aphidis</name>
    <dbReference type="NCBI Taxonomy" id="84754"/>
    <lineage>
        <taxon>Eukaryota</taxon>
        <taxon>Fungi</taxon>
        <taxon>Dikarya</taxon>
        <taxon>Basidiomycota</taxon>
        <taxon>Ustilaginomycotina</taxon>
        <taxon>Ustilaginomycetes</taxon>
        <taxon>Ustilaginales</taxon>
        <taxon>Ustilaginaceae</taxon>
        <taxon>Moesziomyces</taxon>
    </lineage>
</organism>
<evidence type="ECO:0000313" key="2">
    <source>
        <dbReference type="EMBL" id="ETS62946.1"/>
    </source>
</evidence>
<dbReference type="PANTHER" id="PTHR28152:SF1">
    <property type="entry name" value="HYDROXYACYL-THIOESTER DEHYDRATASE TYPE 2, MITOCHONDRIAL"/>
    <property type="match status" value="1"/>
</dbReference>
<feature type="domain" description="FAS1-like dehydratase" evidence="1">
    <location>
        <begin position="166"/>
        <end position="236"/>
    </location>
</feature>
<protein>
    <recommendedName>
        <fullName evidence="1">FAS1-like dehydratase domain-containing protein</fullName>
    </recommendedName>
</protein>
<accession>W3VQ82</accession>
<comment type="caution">
    <text evidence="2">The sequence shown here is derived from an EMBL/GenBank/DDBJ whole genome shotgun (WGS) entry which is preliminary data.</text>
</comment>
<dbReference type="AlphaFoldDB" id="W3VQ82"/>
<dbReference type="InterPro" id="IPR052741">
    <property type="entry name" value="Mitochondrial_HTD2"/>
</dbReference>